<dbReference type="PANTHER" id="PTHR43598:SF1">
    <property type="entry name" value="FORMATE DEHYDROGENASE-O MAJOR SUBUNIT"/>
    <property type="match status" value="1"/>
</dbReference>
<keyword evidence="13" id="KW-0411">Iron-sulfur</keyword>
<feature type="domain" description="4Fe-4S Mo/W bis-MGD-type" evidence="16">
    <location>
        <begin position="44"/>
        <end position="107"/>
    </location>
</feature>
<dbReference type="GO" id="GO:0051539">
    <property type="term" value="F:4 iron, 4 sulfur cluster binding"/>
    <property type="evidence" value="ECO:0007669"/>
    <property type="project" value="UniProtKB-KW"/>
</dbReference>
<dbReference type="Gene3D" id="2.40.40.20">
    <property type="match status" value="1"/>
</dbReference>
<dbReference type="PROSITE" id="PS00551">
    <property type="entry name" value="MOLYBDOPTERIN_PROK_1"/>
    <property type="match status" value="1"/>
</dbReference>
<comment type="cofactor">
    <cofactor evidence="1">
        <name>Mo-bis(molybdopterin guanine dinucleotide)</name>
        <dbReference type="ChEBI" id="CHEBI:60539"/>
    </cofactor>
</comment>
<dbReference type="CDD" id="cd02792">
    <property type="entry name" value="MopB_CT_Formate-Dh-Na-like"/>
    <property type="match status" value="1"/>
</dbReference>
<dbReference type="GO" id="GO:0015944">
    <property type="term" value="P:formate oxidation"/>
    <property type="evidence" value="ECO:0007669"/>
    <property type="project" value="UniProtKB-ARBA"/>
</dbReference>
<evidence type="ECO:0000256" key="4">
    <source>
        <dbReference type="ARBA" id="ARBA00010312"/>
    </source>
</evidence>
<evidence type="ECO:0000256" key="14">
    <source>
        <dbReference type="ARBA" id="ARBA00023027"/>
    </source>
</evidence>
<dbReference type="FunFam" id="2.40.40.20:FF:000017">
    <property type="entry name" value="Formate dehydrogenase, alpha subunit"/>
    <property type="match status" value="1"/>
</dbReference>
<dbReference type="InterPro" id="IPR027467">
    <property type="entry name" value="MopterinOxRdtase_cofactor_BS"/>
</dbReference>
<dbReference type="Gene3D" id="3.30.200.210">
    <property type="match status" value="1"/>
</dbReference>
<dbReference type="Gene3D" id="3.40.50.740">
    <property type="match status" value="1"/>
</dbReference>
<dbReference type="InterPro" id="IPR006657">
    <property type="entry name" value="MoPterin_dinucl-bd_dom"/>
</dbReference>
<dbReference type="GO" id="GO:0036397">
    <property type="term" value="F:formate dehydrogenase (quinone) activity"/>
    <property type="evidence" value="ECO:0007669"/>
    <property type="project" value="UniProtKB-ARBA"/>
</dbReference>
<dbReference type="Pfam" id="PF04879">
    <property type="entry name" value="Molybdop_Fe4S4"/>
    <property type="match status" value="1"/>
</dbReference>
<dbReference type="SUPFAM" id="SSF53706">
    <property type="entry name" value="Formate dehydrogenase/DMSO reductase, domains 1-3"/>
    <property type="match status" value="1"/>
</dbReference>
<dbReference type="GO" id="GO:0043546">
    <property type="term" value="F:molybdopterin cofactor binding"/>
    <property type="evidence" value="ECO:0007669"/>
    <property type="project" value="InterPro"/>
</dbReference>
<evidence type="ECO:0000256" key="9">
    <source>
        <dbReference type="ARBA" id="ARBA00022764"/>
    </source>
</evidence>
<dbReference type="FunFam" id="3.40.228.10:FF:000009">
    <property type="entry name" value="Formate dehydrogenase, alpha subunit, selenocysteine-containing"/>
    <property type="match status" value="1"/>
</dbReference>
<keyword evidence="11" id="KW-0560">Oxidoreductase</keyword>
<gene>
    <name evidence="17" type="primary">fdnG</name>
    <name evidence="17" type="ORF">C8256_21535</name>
</gene>
<dbReference type="InterPro" id="IPR006443">
    <property type="entry name" value="Formate-DH-alph_fdnG"/>
</dbReference>
<reference evidence="17 18" key="1">
    <citation type="submission" date="2018-03" db="EMBL/GenBank/DDBJ databases">
        <title>First report of an OXA-48+CTX-M-M-producing Kluyvera ascorbata clone recovered from patients admitted in a University Hospital in Madrid, Spain.</title>
        <authorList>
            <person name="Hernandez-Garcia M."/>
            <person name="Leon-Sampedro R."/>
            <person name="Perez-Viso B."/>
            <person name="Morosini M.I."/>
            <person name="Lopez-Fresnena N."/>
            <person name="Coque T.M."/>
            <person name="Bonten M."/>
            <person name="Malhotra-Kumar S."/>
            <person name="Ruiz-Garbajosa P."/>
            <person name="Canton R."/>
        </authorList>
    </citation>
    <scope>NUCLEOTIDE SEQUENCE [LARGE SCALE GENOMIC DNA]</scope>
    <source>
        <strain evidence="17 18">KA2</strain>
    </source>
</reference>
<proteinExistence type="inferred from homology"/>
<dbReference type="GO" id="GO:0047111">
    <property type="term" value="F:formate dehydrogenase (cytochrome-c-553) activity"/>
    <property type="evidence" value="ECO:0007669"/>
    <property type="project" value="InterPro"/>
</dbReference>
<evidence type="ECO:0000256" key="13">
    <source>
        <dbReference type="ARBA" id="ARBA00023014"/>
    </source>
</evidence>
<dbReference type="FunFam" id="3.30.200.210:FF:000003">
    <property type="entry name" value="Formate dehydrogenase-N subunit alpha"/>
    <property type="match status" value="1"/>
</dbReference>
<feature type="chain" id="PRO_5015548089" evidence="15">
    <location>
        <begin position="35"/>
        <end position="1017"/>
    </location>
</feature>
<keyword evidence="7" id="KW-0479">Metal-binding</keyword>
<dbReference type="PROSITE" id="PS51318">
    <property type="entry name" value="TAT"/>
    <property type="match status" value="1"/>
</dbReference>
<dbReference type="Proteomes" id="UP000240892">
    <property type="component" value="Unassembled WGS sequence"/>
</dbReference>
<keyword evidence="14" id="KW-0520">NAD</keyword>
<evidence type="ECO:0000256" key="3">
    <source>
        <dbReference type="ARBA" id="ARBA00004418"/>
    </source>
</evidence>
<dbReference type="PROSITE" id="PS51669">
    <property type="entry name" value="4FE4S_MOW_BIS_MGD"/>
    <property type="match status" value="1"/>
</dbReference>
<comment type="similarity">
    <text evidence="4">Belongs to the prokaryotic molybdopterin-containing oxidoreductase family.</text>
</comment>
<keyword evidence="18" id="KW-1185">Reference proteome</keyword>
<keyword evidence="9" id="KW-0574">Periplasm</keyword>
<organism evidence="17 18">
    <name type="scientific">Kluyvera genomosp. 2</name>
    <dbReference type="NCBI Taxonomy" id="2774054"/>
    <lineage>
        <taxon>Bacteria</taxon>
        <taxon>Pseudomonadati</taxon>
        <taxon>Pseudomonadota</taxon>
        <taxon>Gammaproteobacteria</taxon>
        <taxon>Enterobacterales</taxon>
        <taxon>Enterobacteriaceae</taxon>
        <taxon>Kluyvera</taxon>
    </lineage>
</organism>
<dbReference type="FunFam" id="3.40.50.740:FF:000007">
    <property type="entry name" value="Formate dehydrogenase, alpha subunit, selenocysteine-containing"/>
    <property type="match status" value="1"/>
</dbReference>
<evidence type="ECO:0000256" key="7">
    <source>
        <dbReference type="ARBA" id="ARBA00022723"/>
    </source>
</evidence>
<dbReference type="GO" id="GO:0009055">
    <property type="term" value="F:electron transfer activity"/>
    <property type="evidence" value="ECO:0007669"/>
    <property type="project" value="InterPro"/>
</dbReference>
<keyword evidence="5" id="KW-0004">4Fe-4S</keyword>
<name>A0A2T2XWT5_9ENTR</name>
<dbReference type="InterPro" id="IPR006311">
    <property type="entry name" value="TAT_signal"/>
</dbReference>
<evidence type="ECO:0000259" key="16">
    <source>
        <dbReference type="PROSITE" id="PS51669"/>
    </source>
</evidence>
<dbReference type="EMBL" id="PYHO01000024">
    <property type="protein sequence ID" value="PSR44745.1"/>
    <property type="molecule type" value="Genomic_DNA"/>
</dbReference>
<evidence type="ECO:0000256" key="8">
    <source>
        <dbReference type="ARBA" id="ARBA00022729"/>
    </source>
</evidence>
<keyword evidence="8 15" id="KW-0732">Signal</keyword>
<keyword evidence="6" id="KW-0500">Molybdenum</keyword>
<accession>A0A2T2XWT5</accession>
<dbReference type="GO" id="GO:0009061">
    <property type="term" value="P:anaerobic respiration"/>
    <property type="evidence" value="ECO:0007669"/>
    <property type="project" value="TreeGrafter"/>
</dbReference>
<evidence type="ECO:0000256" key="1">
    <source>
        <dbReference type="ARBA" id="ARBA00001942"/>
    </source>
</evidence>
<dbReference type="Gene3D" id="3.40.228.10">
    <property type="entry name" value="Dimethylsulfoxide Reductase, domain 2"/>
    <property type="match status" value="2"/>
</dbReference>
<evidence type="ECO:0000256" key="15">
    <source>
        <dbReference type="SAM" id="SignalP"/>
    </source>
</evidence>
<comment type="subcellular location">
    <subcellularLocation>
        <location evidence="3">Periplasm</location>
    </subcellularLocation>
</comment>
<dbReference type="SMART" id="SM00926">
    <property type="entry name" value="Molybdop_Fe4S4"/>
    <property type="match status" value="1"/>
</dbReference>
<dbReference type="Pfam" id="PF01568">
    <property type="entry name" value="Molydop_binding"/>
    <property type="match status" value="1"/>
</dbReference>
<dbReference type="PANTHER" id="PTHR43598">
    <property type="entry name" value="TUNGSTEN-CONTAINING FORMYLMETHANOFURAN DEHYDROGENASE 2 SUBUNIT B"/>
    <property type="match status" value="1"/>
</dbReference>
<evidence type="ECO:0000256" key="10">
    <source>
        <dbReference type="ARBA" id="ARBA00022933"/>
    </source>
</evidence>
<evidence type="ECO:0000313" key="18">
    <source>
        <dbReference type="Proteomes" id="UP000240892"/>
    </source>
</evidence>
<evidence type="ECO:0000313" key="17">
    <source>
        <dbReference type="EMBL" id="PSR44745.1"/>
    </source>
</evidence>
<comment type="caution">
    <text evidence="17">The sequence shown here is derived from an EMBL/GenBank/DDBJ whole genome shotgun (WGS) entry which is preliminary data.</text>
</comment>
<dbReference type="FunFam" id="3.40.228.10:FF:000006">
    <property type="entry name" value="Formate dehydrogenase, alpha subunit, selenocysteine-containing"/>
    <property type="match status" value="1"/>
</dbReference>
<dbReference type="CDD" id="cd02752">
    <property type="entry name" value="MopB_Formate-Dh-Na-like"/>
    <property type="match status" value="1"/>
</dbReference>
<keyword evidence="12" id="KW-0408">Iron</keyword>
<evidence type="ECO:0000256" key="12">
    <source>
        <dbReference type="ARBA" id="ARBA00023004"/>
    </source>
</evidence>
<dbReference type="NCBIfam" id="TIGR01553">
    <property type="entry name" value="formate-DH-alph"/>
    <property type="match status" value="1"/>
</dbReference>
<dbReference type="InterPro" id="IPR006963">
    <property type="entry name" value="Mopterin_OxRdtase_4Fe-4S_dom"/>
</dbReference>
<keyword evidence="10" id="KW-0712">Selenocysteine</keyword>
<dbReference type="Pfam" id="PF00384">
    <property type="entry name" value="Molybdopterin"/>
    <property type="match status" value="1"/>
</dbReference>
<dbReference type="GO" id="GO:0030151">
    <property type="term" value="F:molybdenum ion binding"/>
    <property type="evidence" value="ECO:0007669"/>
    <property type="project" value="TreeGrafter"/>
</dbReference>
<evidence type="ECO:0000256" key="11">
    <source>
        <dbReference type="ARBA" id="ARBA00023002"/>
    </source>
</evidence>
<feature type="signal peptide" evidence="15">
    <location>
        <begin position="1"/>
        <end position="34"/>
    </location>
</feature>
<dbReference type="RefSeq" id="WP_106930253.1">
    <property type="nucleotide sequence ID" value="NZ_CABMMU010000024.1"/>
</dbReference>
<dbReference type="InterPro" id="IPR009010">
    <property type="entry name" value="Asp_de-COase-like_dom_sf"/>
</dbReference>
<evidence type="ECO:0000256" key="5">
    <source>
        <dbReference type="ARBA" id="ARBA00022485"/>
    </source>
</evidence>
<dbReference type="SUPFAM" id="SSF50692">
    <property type="entry name" value="ADC-like"/>
    <property type="match status" value="1"/>
</dbReference>
<evidence type="ECO:0000256" key="6">
    <source>
        <dbReference type="ARBA" id="ARBA00022505"/>
    </source>
</evidence>
<dbReference type="AlphaFoldDB" id="A0A2T2XWT5"/>
<comment type="cofactor">
    <cofactor evidence="2">
        <name>[4Fe-4S] cluster</name>
        <dbReference type="ChEBI" id="CHEBI:49883"/>
    </cofactor>
</comment>
<evidence type="ECO:0000256" key="2">
    <source>
        <dbReference type="ARBA" id="ARBA00001966"/>
    </source>
</evidence>
<dbReference type="GO" id="GO:0009326">
    <property type="term" value="C:formate dehydrogenase complex"/>
    <property type="evidence" value="ECO:0007669"/>
    <property type="project" value="UniProtKB-ARBA"/>
</dbReference>
<protein>
    <submittedName>
        <fullName evidence="17">Formate dehydrogenase-N subunit alpha</fullName>
    </submittedName>
</protein>
<dbReference type="GO" id="GO:0042597">
    <property type="term" value="C:periplasmic space"/>
    <property type="evidence" value="ECO:0007669"/>
    <property type="project" value="UniProtKB-SubCell"/>
</dbReference>
<dbReference type="InterPro" id="IPR006656">
    <property type="entry name" value="Mopterin_OxRdtase"/>
</dbReference>
<dbReference type="GO" id="GO:0008863">
    <property type="term" value="F:formate dehydrogenase (NAD+) activity"/>
    <property type="evidence" value="ECO:0007669"/>
    <property type="project" value="InterPro"/>
</dbReference>
<sequence length="1017" mass="112283">MELNRRQFFRMCAGGLAGTTVASLGFLSSFSVQAETRQYKLLKAKETRNNCTYCSVGCGMLMYSLGDNAKNVSESIYHVEGDADHPVSRGSLCPKGAGVVDFINSDNRLLYPEYRAPGSDKWQRISWDDAFTRIARLLKDDRDANFVVKNAAGVTVNRWATTSMLCSSAASNETGIIDNKFARGLGMVAVENQARLCHGPTVSALAPSFGRGAMTNNWIDIRNADVILIMGGNAAEAHPVGFKWVIEAKKSRGAKLMVVDPRFNRSAAVADLYAPLRPGSDVAFLSGIVNYLLSHDKIQHQYVREFTNASLIVREDYRFDDGLFSGYDEATRQYDRSSWAYALDADGQVQRDDTLSHPRCVFNLLKAHVSRYTPEMVETVCGTPREEFLRVAQTLAETAAVNKTASILYALGWTHHTNGAQIIRTAAIVQLLLGNIGMMGGGINALRGHSNVQGYTDLGLLDGSLPGYLPLPSEKQTTLDALLAQATPKTTLPGQVNFWQNTPAFMVSLLKGFYGDAATAENQWGYDYLPKWDKKYDVLSQVDMMVGGQFNGLLVQGFNALASFPNKNKAVEAFSKLKFMVVMDPLATETASFWQNHDEMNDVDSSKIQTEVFRLPTACFAEENGSVANSSRWLQWHYTAANPPGEALHDSKILAHLFLRLRELYREEGGVAPEPLMAIDWRYANPHDPLPEEIARESNGRALKDIYDKEGNLLAKAGQQLSTFAHLRDDGSTSSLCWIYAGSWTEQGNQMANRDNADPSGLGAVNNWSWAWPLNRRILYNRASADAQGKPWDAKRPLMQWNGKKWQGLDVPDFPPTSAPEEKVGPFIMLPDGMGHLFALNKLADGPFPEHYEPMETPIGTNPLHPNVVHSPVVRLFESDKKTLGNAQAFPYVGTTYSITELFRHWTKHARLNAIAQPQQFVEIGEQLAQEKGIKAGDWVKVSSQRGFIKAKAVVTARLQTLTVAGKAVPTIGIPCHWGFEGTTRKGFLANTLTPSVGDANSQTPEFKAFLVNVEKA</sequence>